<organism evidence="1 2">
    <name type="scientific">Helicobacter jaachi</name>
    <dbReference type="NCBI Taxonomy" id="1677920"/>
    <lineage>
        <taxon>Bacteria</taxon>
        <taxon>Pseudomonadati</taxon>
        <taxon>Campylobacterota</taxon>
        <taxon>Epsilonproteobacteria</taxon>
        <taxon>Campylobacterales</taxon>
        <taxon>Helicobacteraceae</taxon>
        <taxon>Helicobacter</taxon>
    </lineage>
</organism>
<evidence type="ECO:0008006" key="3">
    <source>
        <dbReference type="Google" id="ProtNLM"/>
    </source>
</evidence>
<keyword evidence="2" id="KW-1185">Reference proteome</keyword>
<reference evidence="1 2" key="1">
    <citation type="journal article" date="2014" name="Genome Announc.">
        <title>Draft genome sequences of eight enterohepatic helicobacter species isolated from both laboratory and wild rodents.</title>
        <authorList>
            <person name="Sheh A."/>
            <person name="Shen Z."/>
            <person name="Fox J.G."/>
        </authorList>
    </citation>
    <scope>NUCLEOTIDE SEQUENCE [LARGE SCALE GENOMIC DNA]</scope>
    <source>
        <strain evidence="1 2">MIT 09-6949</strain>
    </source>
</reference>
<dbReference type="EMBL" id="JRPR02000002">
    <property type="protein sequence ID" value="TLD97005.1"/>
    <property type="molecule type" value="Genomic_DNA"/>
</dbReference>
<accession>A0A4U8TAY1</accession>
<name>A0A4U8TAY1_9HELI</name>
<protein>
    <recommendedName>
        <fullName evidence="3">Lipoprotein</fullName>
    </recommendedName>
</protein>
<sequence>MRIYSFCIIMIFFAGCSDFYRSNFVHIASTHDIPKVEKTLKERQIQAMRKSQILEHNHTRAIMITHYVNDIDAHLVDKNDGEVFFVEVYDKEHQISQNQLTFKLTNPYKSIQARAISKLAPNELGALAPDIIYNDVYKVSFEPIGQRGRDALKLYAHIENVGDMVFDYGYAKRKSNLTK</sequence>
<gene>
    <name evidence="1" type="ORF">LS71_005175</name>
</gene>
<proteinExistence type="predicted"/>
<evidence type="ECO:0000313" key="2">
    <source>
        <dbReference type="Proteomes" id="UP000029733"/>
    </source>
</evidence>
<dbReference type="AlphaFoldDB" id="A0A4U8TAY1"/>
<evidence type="ECO:0000313" key="1">
    <source>
        <dbReference type="EMBL" id="TLD97005.1"/>
    </source>
</evidence>
<dbReference type="PROSITE" id="PS51257">
    <property type="entry name" value="PROKAR_LIPOPROTEIN"/>
    <property type="match status" value="1"/>
</dbReference>
<comment type="caution">
    <text evidence="1">The sequence shown here is derived from an EMBL/GenBank/DDBJ whole genome shotgun (WGS) entry which is preliminary data.</text>
</comment>
<dbReference type="Proteomes" id="UP000029733">
    <property type="component" value="Unassembled WGS sequence"/>
</dbReference>
<dbReference type="STRING" id="1677920.LS71_09080"/>
<dbReference type="OrthoDB" id="5324565at2"/>